<dbReference type="AlphaFoldDB" id="A0A2I2GKC1"/>
<dbReference type="InterPro" id="IPR013216">
    <property type="entry name" value="Methyltransf_11"/>
</dbReference>
<feature type="non-terminal residue" evidence="2">
    <location>
        <position position="1"/>
    </location>
</feature>
<keyword evidence="3" id="KW-1185">Reference proteome</keyword>
<dbReference type="Proteomes" id="UP000234275">
    <property type="component" value="Unassembled WGS sequence"/>
</dbReference>
<dbReference type="STRING" id="1392250.A0A2I2GKC1"/>
<dbReference type="GeneID" id="36551403"/>
<dbReference type="InterPro" id="IPR029063">
    <property type="entry name" value="SAM-dependent_MTases_sf"/>
</dbReference>
<dbReference type="SUPFAM" id="SSF53335">
    <property type="entry name" value="S-adenosyl-L-methionine-dependent methyltransferases"/>
    <property type="match status" value="1"/>
</dbReference>
<evidence type="ECO:0000259" key="1">
    <source>
        <dbReference type="Pfam" id="PF08241"/>
    </source>
</evidence>
<reference evidence="2 3" key="1">
    <citation type="submission" date="2016-12" db="EMBL/GenBank/DDBJ databases">
        <title>The genomes of Aspergillus section Nigri reveals drivers in fungal speciation.</title>
        <authorList>
            <consortium name="DOE Joint Genome Institute"/>
            <person name="Vesth T.C."/>
            <person name="Nybo J."/>
            <person name="Theobald S."/>
            <person name="Brandl J."/>
            <person name="Frisvad J.C."/>
            <person name="Nielsen K.F."/>
            <person name="Lyhne E.K."/>
            <person name="Kogle M.E."/>
            <person name="Kuo A."/>
            <person name="Riley R."/>
            <person name="Clum A."/>
            <person name="Nolan M."/>
            <person name="Lipzen A."/>
            <person name="Salamov A."/>
            <person name="Henrissat B."/>
            <person name="Wiebenga A."/>
            <person name="De Vries R.P."/>
            <person name="Grigoriev I.V."/>
            <person name="Mortensen U.H."/>
            <person name="Andersen M.R."/>
            <person name="Baker S.E."/>
        </authorList>
    </citation>
    <scope>NUCLEOTIDE SEQUENCE [LARGE SCALE GENOMIC DNA]</scope>
    <source>
        <strain evidence="2 3">IBT 23096</strain>
    </source>
</reference>
<organism evidence="2 3">
    <name type="scientific">Aspergillus steynii IBT 23096</name>
    <dbReference type="NCBI Taxonomy" id="1392250"/>
    <lineage>
        <taxon>Eukaryota</taxon>
        <taxon>Fungi</taxon>
        <taxon>Dikarya</taxon>
        <taxon>Ascomycota</taxon>
        <taxon>Pezizomycotina</taxon>
        <taxon>Eurotiomycetes</taxon>
        <taxon>Eurotiomycetidae</taxon>
        <taxon>Eurotiales</taxon>
        <taxon>Aspergillaceae</taxon>
        <taxon>Aspergillus</taxon>
        <taxon>Aspergillus subgen. Circumdati</taxon>
    </lineage>
</organism>
<dbReference type="OrthoDB" id="3647at2759"/>
<evidence type="ECO:0000313" key="2">
    <source>
        <dbReference type="EMBL" id="PLB53333.1"/>
    </source>
</evidence>
<gene>
    <name evidence="2" type="ORF">P170DRAFT_348851</name>
</gene>
<feature type="domain" description="Methyltransferase type 11" evidence="1">
    <location>
        <begin position="2"/>
        <end position="66"/>
    </location>
</feature>
<dbReference type="GO" id="GO:0008757">
    <property type="term" value="F:S-adenosylmethionine-dependent methyltransferase activity"/>
    <property type="evidence" value="ECO:0007669"/>
    <property type="project" value="InterPro"/>
</dbReference>
<dbReference type="Gene3D" id="3.40.50.150">
    <property type="entry name" value="Vaccinia Virus protein VP39"/>
    <property type="match status" value="1"/>
</dbReference>
<dbReference type="VEuPathDB" id="FungiDB:P170DRAFT_348851"/>
<name>A0A2I2GKC1_9EURO</name>
<dbReference type="EMBL" id="MSFO01000002">
    <property type="protein sequence ID" value="PLB53333.1"/>
    <property type="molecule type" value="Genomic_DNA"/>
</dbReference>
<evidence type="ECO:0000313" key="3">
    <source>
        <dbReference type="Proteomes" id="UP000234275"/>
    </source>
</evidence>
<proteinExistence type="predicted"/>
<dbReference type="CDD" id="cd02440">
    <property type="entry name" value="AdoMet_MTases"/>
    <property type="match status" value="1"/>
</dbReference>
<accession>A0A2I2GKC1</accession>
<sequence>IDIARRRNANDPRVEFHVADCGQPLDVGQFDVVLSCWLLNYASNDAEMLDMWRNIFNSLKPGGRVVGISPDLGAIEEGRALPVGNYHGQGVEVIERLDNGGVKVQTTMYTSEPFSFQSYFLPREMYNRGAKLAGMKDVQWVTHPNFEVAGIEEQEILQRPLFNNYTAIRPLG</sequence>
<dbReference type="RefSeq" id="XP_024708635.1">
    <property type="nucleotide sequence ID" value="XM_024843703.1"/>
</dbReference>
<comment type="caution">
    <text evidence="2">The sequence shown here is derived from an EMBL/GenBank/DDBJ whole genome shotgun (WGS) entry which is preliminary data.</text>
</comment>
<dbReference type="Pfam" id="PF08241">
    <property type="entry name" value="Methyltransf_11"/>
    <property type="match status" value="1"/>
</dbReference>
<protein>
    <recommendedName>
        <fullName evidence="1">Methyltransferase type 11 domain-containing protein</fullName>
    </recommendedName>
</protein>